<feature type="region of interest" description="Disordered" evidence="1">
    <location>
        <begin position="1"/>
        <end position="87"/>
    </location>
</feature>
<sequence length="375" mass="37647">MQHSYSSVAGAAAAAPSAALGSVPSNEAVGLRRSLEFGRDDGDVGVSDFNNDDDDDDDDDAMGIGGKGGLIAGGKDSNGSPSGGEHVAAMALGEAALSRQDGGVGSADPWAALNAASGDALDLLRMRQERQERQGASAGTSGGAGTSRTDAAAVGGTSGANPDGTNGSSGTNAGTVGANDLPGGNSGNEGDGGANTGGRAGGDEPPPRPPPAATEGEGEDEGVAGAKGAMSPAISVLALPKLLKPATRRRVDELQIAKIKEYGGYQLDLELQRQVLEQGARQLVLGEEVKRRARRASRADAVREDDRLGALPMKQVLSELTGPVPVASSSPSQREGRGSSGISLDAFVAARKAAAGTTTRTKAAELLSALRTRWD</sequence>
<proteinExistence type="predicted"/>
<feature type="region of interest" description="Disordered" evidence="1">
    <location>
        <begin position="321"/>
        <end position="340"/>
    </location>
</feature>
<evidence type="ECO:0000256" key="1">
    <source>
        <dbReference type="SAM" id="MobiDB-lite"/>
    </source>
</evidence>
<protein>
    <submittedName>
        <fullName evidence="2">Uncharacterized protein</fullName>
    </submittedName>
</protein>
<feature type="region of interest" description="Disordered" evidence="1">
    <location>
        <begin position="123"/>
        <end position="227"/>
    </location>
</feature>
<comment type="caution">
    <text evidence="2">The sequence shown here is derived from an EMBL/GenBank/DDBJ whole genome shotgun (WGS) entry which is preliminary data.</text>
</comment>
<organism evidence="2 3">
    <name type="scientific">Volvox africanus</name>
    <dbReference type="NCBI Taxonomy" id="51714"/>
    <lineage>
        <taxon>Eukaryota</taxon>
        <taxon>Viridiplantae</taxon>
        <taxon>Chlorophyta</taxon>
        <taxon>core chlorophytes</taxon>
        <taxon>Chlorophyceae</taxon>
        <taxon>CS clade</taxon>
        <taxon>Chlamydomonadales</taxon>
        <taxon>Volvocaceae</taxon>
        <taxon>Volvox</taxon>
    </lineage>
</organism>
<feature type="compositionally biased region" description="Acidic residues" evidence="1">
    <location>
        <begin position="50"/>
        <end position="61"/>
    </location>
</feature>
<feature type="compositionally biased region" description="Basic and acidic residues" evidence="1">
    <location>
        <begin position="33"/>
        <end position="42"/>
    </location>
</feature>
<feature type="non-terminal residue" evidence="2">
    <location>
        <position position="375"/>
    </location>
</feature>
<keyword evidence="3" id="KW-1185">Reference proteome</keyword>
<dbReference type="Proteomes" id="UP001165090">
    <property type="component" value="Unassembled WGS sequence"/>
</dbReference>
<evidence type="ECO:0000313" key="3">
    <source>
        <dbReference type="Proteomes" id="UP001165090"/>
    </source>
</evidence>
<accession>A0ABQ5SER0</accession>
<feature type="compositionally biased region" description="Gly residues" evidence="1">
    <location>
        <begin position="63"/>
        <end position="72"/>
    </location>
</feature>
<name>A0ABQ5SER0_9CHLO</name>
<reference evidence="2 3" key="1">
    <citation type="journal article" date="2023" name="IScience">
        <title>Expanded male sex-determining region conserved during the evolution of homothallism in the green alga Volvox.</title>
        <authorList>
            <person name="Yamamoto K."/>
            <person name="Matsuzaki R."/>
            <person name="Mahakham W."/>
            <person name="Heman W."/>
            <person name="Sekimoto H."/>
            <person name="Kawachi M."/>
            <person name="Minakuchi Y."/>
            <person name="Toyoda A."/>
            <person name="Nozaki H."/>
        </authorList>
    </citation>
    <scope>NUCLEOTIDE SEQUENCE [LARGE SCALE GENOMIC DNA]</scope>
    <source>
        <strain evidence="2 3">NIES-4468</strain>
    </source>
</reference>
<feature type="compositionally biased region" description="Low complexity" evidence="1">
    <location>
        <begin position="1"/>
        <end position="25"/>
    </location>
</feature>
<gene>
    <name evidence="2" type="ORF">VaNZ11_012637</name>
</gene>
<evidence type="ECO:0000313" key="2">
    <source>
        <dbReference type="EMBL" id="GLI68279.1"/>
    </source>
</evidence>
<feature type="compositionally biased region" description="Gly residues" evidence="1">
    <location>
        <begin position="184"/>
        <end position="200"/>
    </location>
</feature>
<dbReference type="EMBL" id="BSDZ01000079">
    <property type="protein sequence ID" value="GLI68279.1"/>
    <property type="molecule type" value="Genomic_DNA"/>
</dbReference>
<feature type="compositionally biased region" description="Low complexity" evidence="1">
    <location>
        <begin position="164"/>
        <end position="178"/>
    </location>
</feature>
<feature type="compositionally biased region" description="Basic and acidic residues" evidence="1">
    <location>
        <begin position="123"/>
        <end position="133"/>
    </location>
</feature>